<accession>A0A7S2WUY0</accession>
<organism evidence="2">
    <name type="scientific">Rhizochromulina marina</name>
    <dbReference type="NCBI Taxonomy" id="1034831"/>
    <lineage>
        <taxon>Eukaryota</taxon>
        <taxon>Sar</taxon>
        <taxon>Stramenopiles</taxon>
        <taxon>Ochrophyta</taxon>
        <taxon>Dictyochophyceae</taxon>
        <taxon>Rhizochromulinales</taxon>
        <taxon>Rhizochromulina</taxon>
    </lineage>
</organism>
<sequence>MRWRGLCLALAAVVWSPRAAGLQSGRVPTVGRLGSRPWSGGVSPLGAGAGLGEPICEYHEVAVRTSLPGPPRQEVTVEDLTPVLRELLEASGLQQGWVNVISRHTTTAVTINEWESRLVADVRRWLLDLAPPDDRSAVGQHGKGVAYAHNDIDQRPDSEDERQRCLENGWDITDEAELERWRAQEPINAHSHLLSMLLGSSETIPVAGGAMVLGQWQSVMLVDLDGPRDRTVGIQVMGFR</sequence>
<feature type="signal peptide" evidence="1">
    <location>
        <begin position="1"/>
        <end position="21"/>
    </location>
</feature>
<protein>
    <recommendedName>
        <fullName evidence="3">Secondary thiamine-phosphate synthase enzyme</fullName>
    </recommendedName>
</protein>
<dbReference type="Pfam" id="PF01894">
    <property type="entry name" value="YjbQ"/>
    <property type="match status" value="1"/>
</dbReference>
<evidence type="ECO:0000256" key="1">
    <source>
        <dbReference type="SAM" id="SignalP"/>
    </source>
</evidence>
<dbReference type="Gene3D" id="2.60.120.460">
    <property type="entry name" value="YjbQ-like"/>
    <property type="match status" value="1"/>
</dbReference>
<gene>
    <name evidence="2" type="ORF">RMAR1173_LOCUS20041</name>
</gene>
<dbReference type="SUPFAM" id="SSF111038">
    <property type="entry name" value="YjbQ-like"/>
    <property type="match status" value="1"/>
</dbReference>
<keyword evidence="1" id="KW-0732">Signal</keyword>
<feature type="chain" id="PRO_5030689284" description="Secondary thiamine-phosphate synthase enzyme" evidence="1">
    <location>
        <begin position="22"/>
        <end position="240"/>
    </location>
</feature>
<dbReference type="InterPro" id="IPR001602">
    <property type="entry name" value="UPF0047_YjbQ-like"/>
</dbReference>
<dbReference type="PANTHER" id="PTHR30615:SF16">
    <property type="entry name" value="SECONDARY THIAMINE-PHOSPHATE SYNTHASE ENZYME"/>
    <property type="match status" value="1"/>
</dbReference>
<dbReference type="AlphaFoldDB" id="A0A7S2WUY0"/>
<dbReference type="InterPro" id="IPR035917">
    <property type="entry name" value="YjbQ-like_sf"/>
</dbReference>
<evidence type="ECO:0000313" key="2">
    <source>
        <dbReference type="EMBL" id="CAD9709049.1"/>
    </source>
</evidence>
<dbReference type="PANTHER" id="PTHR30615">
    <property type="entry name" value="UNCHARACTERIZED PROTEIN YJBQ-RELATED"/>
    <property type="match status" value="1"/>
</dbReference>
<name>A0A7S2WUY0_9STRA</name>
<evidence type="ECO:0008006" key="3">
    <source>
        <dbReference type="Google" id="ProtNLM"/>
    </source>
</evidence>
<dbReference type="EMBL" id="HBHJ01030267">
    <property type="protein sequence ID" value="CAD9709049.1"/>
    <property type="molecule type" value="Transcribed_RNA"/>
</dbReference>
<proteinExistence type="predicted"/>
<reference evidence="2" key="1">
    <citation type="submission" date="2021-01" db="EMBL/GenBank/DDBJ databases">
        <authorList>
            <person name="Corre E."/>
            <person name="Pelletier E."/>
            <person name="Niang G."/>
            <person name="Scheremetjew M."/>
            <person name="Finn R."/>
            <person name="Kale V."/>
            <person name="Holt S."/>
            <person name="Cochrane G."/>
            <person name="Meng A."/>
            <person name="Brown T."/>
            <person name="Cohen L."/>
        </authorList>
    </citation>
    <scope>NUCLEOTIDE SEQUENCE</scope>
    <source>
        <strain evidence="2">CCMP1243</strain>
    </source>
</reference>